<evidence type="ECO:0000313" key="3">
    <source>
        <dbReference type="EMBL" id="ELT87434.1"/>
    </source>
</evidence>
<accession>R7T8V8</accession>
<dbReference type="EMBL" id="KB312319">
    <property type="protein sequence ID" value="ELT87434.1"/>
    <property type="molecule type" value="Genomic_DNA"/>
</dbReference>
<gene>
    <name evidence="3" type="ORF">CAPTEDRAFT_190004</name>
</gene>
<dbReference type="Gene3D" id="3.40.710.10">
    <property type="entry name" value="DD-peptidase/beta-lactamase superfamily"/>
    <property type="match status" value="1"/>
</dbReference>
<dbReference type="InterPro" id="IPR050491">
    <property type="entry name" value="AmpC-like"/>
</dbReference>
<dbReference type="HOGENOM" id="CLU_392914_0_0_1"/>
<protein>
    <recommendedName>
        <fullName evidence="2">Beta-lactamase-related domain-containing protein</fullName>
    </recommendedName>
</protein>
<organism evidence="3">
    <name type="scientific">Capitella teleta</name>
    <name type="common">Polychaete worm</name>
    <dbReference type="NCBI Taxonomy" id="283909"/>
    <lineage>
        <taxon>Eukaryota</taxon>
        <taxon>Metazoa</taxon>
        <taxon>Spiralia</taxon>
        <taxon>Lophotrochozoa</taxon>
        <taxon>Annelida</taxon>
        <taxon>Polychaeta</taxon>
        <taxon>Sedentaria</taxon>
        <taxon>Scolecida</taxon>
        <taxon>Capitellidae</taxon>
        <taxon>Capitella</taxon>
    </lineage>
</organism>
<keyword evidence="1" id="KW-0732">Signal</keyword>
<reference evidence="3 5" key="2">
    <citation type="journal article" date="2013" name="Nature">
        <title>Insights into bilaterian evolution from three spiralian genomes.</title>
        <authorList>
            <person name="Simakov O."/>
            <person name="Marletaz F."/>
            <person name="Cho S.J."/>
            <person name="Edsinger-Gonzales E."/>
            <person name="Havlak P."/>
            <person name="Hellsten U."/>
            <person name="Kuo D.H."/>
            <person name="Larsson T."/>
            <person name="Lv J."/>
            <person name="Arendt D."/>
            <person name="Savage R."/>
            <person name="Osoegawa K."/>
            <person name="de Jong P."/>
            <person name="Grimwood J."/>
            <person name="Chapman J.A."/>
            <person name="Shapiro H."/>
            <person name="Aerts A."/>
            <person name="Otillar R.P."/>
            <person name="Terry A.Y."/>
            <person name="Boore J.L."/>
            <person name="Grigoriev I.V."/>
            <person name="Lindberg D.R."/>
            <person name="Seaver E.C."/>
            <person name="Weisblat D.A."/>
            <person name="Putnam N.H."/>
            <person name="Rokhsar D.S."/>
        </authorList>
    </citation>
    <scope>NUCLEOTIDE SEQUENCE</scope>
    <source>
        <strain evidence="3 5">I ESC-2004</strain>
    </source>
</reference>
<proteinExistence type="predicted"/>
<reference evidence="4" key="3">
    <citation type="submission" date="2015-06" db="UniProtKB">
        <authorList>
            <consortium name="EnsemblMetazoa"/>
        </authorList>
    </citation>
    <scope>IDENTIFICATION</scope>
</reference>
<sequence>MSNYLAQLLILIVLGLHTARGSSEDFDSVLDAFVTDTGLTGATAAVLRDGRLVYAAGKGNIRTHSAVASTLLPVLGISKLITAVAILQLHENGRLQLHDKVFGKHGLLYYMKPRSGRVDARLQQITVRHLLQHTAGWDEEQRPIYDPMVNALLVKKGLQVVNIAKEMELFGIANQDDLIHFMINHRIPHHPGSTMKHSNFGYCVLGRIIEEISGLTYEDYVRLNILEPSGMWKTRVGAQPTQTYQGRKEAKQKKSTRFNTVNDDEVKKGYIPLGDEHIKSLFDSVPPQVLDSTLGWHSTCYDMARFFSMLMKHGDEGLLKPDTLEMLFHPTQPTAGDQNQFDSMAYKVLRNGAYWQSSRNYDIAITQFVFHKPSSSGFPERFAESANRTSNDMTLIFFGVSDVSDARLLSLADEILRPELVSATGNEFLMELTDSHFASHDVVAKYRLSEHKLMAYAEAMRMAGYFPQWLHANTFKQETHFDVIFRKAQKKEDLDFDVRVHGSKEKSKAYIKNAITEGYQVELLQTYKSTAHRGQCAHLTLMTPVQKPMVSIYDVDTDLTEYLTVKEETADEGFVPVVQSIEVINNRLRSSFLLNQLTDDKRQVLKTANRIYHDLHISQLEHVASENAGANYYLSHMDTHTVQGEEHFSAIFLQGERHDWLLQTNVKEDAIKREAHKWGILGYVPRMLVSYVAGNELQYLVKELKRRCLVICRSSYLSGSASRRTDIDGDVSKKVGYSPLWDSLGFHECKQNREIPLQQCQSYNNGGDMKFRE</sequence>
<evidence type="ECO:0000313" key="5">
    <source>
        <dbReference type="Proteomes" id="UP000014760"/>
    </source>
</evidence>
<dbReference type="InterPro" id="IPR001466">
    <property type="entry name" value="Beta-lactam-related"/>
</dbReference>
<evidence type="ECO:0000313" key="4">
    <source>
        <dbReference type="EnsemblMetazoa" id="CapteP190004"/>
    </source>
</evidence>
<dbReference type="InterPro" id="IPR012338">
    <property type="entry name" value="Beta-lactam/transpept-like"/>
</dbReference>
<feature type="domain" description="Beta-lactamase-related" evidence="2">
    <location>
        <begin position="26"/>
        <end position="336"/>
    </location>
</feature>
<dbReference type="SUPFAM" id="SSF56601">
    <property type="entry name" value="beta-lactamase/transpeptidase-like"/>
    <property type="match status" value="1"/>
</dbReference>
<evidence type="ECO:0000259" key="2">
    <source>
        <dbReference type="Pfam" id="PF00144"/>
    </source>
</evidence>
<keyword evidence="5" id="KW-1185">Reference proteome</keyword>
<name>R7T8V8_CAPTE</name>
<dbReference type="Pfam" id="PF17660">
    <property type="entry name" value="BTRD1"/>
    <property type="match status" value="1"/>
</dbReference>
<dbReference type="PANTHER" id="PTHR46825:SF9">
    <property type="entry name" value="BETA-LACTAMASE-RELATED DOMAIN-CONTAINING PROTEIN"/>
    <property type="match status" value="1"/>
</dbReference>
<dbReference type="EMBL" id="AMQN01015886">
    <property type="status" value="NOT_ANNOTATED_CDS"/>
    <property type="molecule type" value="Genomic_DNA"/>
</dbReference>
<dbReference type="STRING" id="283909.R7T8V8"/>
<dbReference type="OMA" id="EHRDTWH"/>
<feature type="chain" id="PRO_5008786757" description="Beta-lactamase-related domain-containing protein" evidence="1">
    <location>
        <begin position="22"/>
        <end position="773"/>
    </location>
</feature>
<dbReference type="OrthoDB" id="5946976at2759"/>
<feature type="signal peptide" evidence="1">
    <location>
        <begin position="1"/>
        <end position="21"/>
    </location>
</feature>
<reference evidence="5" key="1">
    <citation type="submission" date="2012-12" db="EMBL/GenBank/DDBJ databases">
        <authorList>
            <person name="Hellsten U."/>
            <person name="Grimwood J."/>
            <person name="Chapman J.A."/>
            <person name="Shapiro H."/>
            <person name="Aerts A."/>
            <person name="Otillar R.P."/>
            <person name="Terry A.Y."/>
            <person name="Boore J.L."/>
            <person name="Simakov O."/>
            <person name="Marletaz F."/>
            <person name="Cho S.-J."/>
            <person name="Edsinger-Gonzales E."/>
            <person name="Havlak P."/>
            <person name="Kuo D.-H."/>
            <person name="Larsson T."/>
            <person name="Lv J."/>
            <person name="Arendt D."/>
            <person name="Savage R."/>
            <person name="Osoegawa K."/>
            <person name="de Jong P."/>
            <person name="Lindberg D.R."/>
            <person name="Seaver E.C."/>
            <person name="Weisblat D.A."/>
            <person name="Putnam N.H."/>
            <person name="Grigoriev I.V."/>
            <person name="Rokhsar D.S."/>
        </authorList>
    </citation>
    <scope>NUCLEOTIDE SEQUENCE</scope>
    <source>
        <strain evidence="5">I ESC-2004</strain>
    </source>
</reference>
<evidence type="ECO:0000256" key="1">
    <source>
        <dbReference type="SAM" id="SignalP"/>
    </source>
</evidence>
<dbReference type="Proteomes" id="UP000014760">
    <property type="component" value="Unassembled WGS sequence"/>
</dbReference>
<dbReference type="EnsemblMetazoa" id="CapteT190004">
    <property type="protein sequence ID" value="CapteP190004"/>
    <property type="gene ID" value="CapteG190004"/>
</dbReference>
<dbReference type="Pfam" id="PF00144">
    <property type="entry name" value="Beta-lactamase"/>
    <property type="match status" value="1"/>
</dbReference>
<dbReference type="AlphaFoldDB" id="R7T8V8"/>
<dbReference type="InterPro" id="IPR049511">
    <property type="entry name" value="PGH-like_rpt"/>
</dbReference>
<dbReference type="PANTHER" id="PTHR46825">
    <property type="entry name" value="D-ALANYL-D-ALANINE-CARBOXYPEPTIDASE/ENDOPEPTIDASE AMPH"/>
    <property type="match status" value="1"/>
</dbReference>